<organism evidence="2 3">
    <name type="scientific">Exophiala sideris</name>
    <dbReference type="NCBI Taxonomy" id="1016849"/>
    <lineage>
        <taxon>Eukaryota</taxon>
        <taxon>Fungi</taxon>
        <taxon>Dikarya</taxon>
        <taxon>Ascomycota</taxon>
        <taxon>Pezizomycotina</taxon>
        <taxon>Eurotiomycetes</taxon>
        <taxon>Chaetothyriomycetidae</taxon>
        <taxon>Chaetothyriales</taxon>
        <taxon>Herpotrichiellaceae</taxon>
        <taxon>Exophiala</taxon>
    </lineage>
</organism>
<dbReference type="Pfam" id="PF05238">
    <property type="entry name" value="CENP-N"/>
    <property type="match status" value="2"/>
</dbReference>
<dbReference type="EMBL" id="JAVRRF010000001">
    <property type="protein sequence ID" value="KAK5067903.1"/>
    <property type="molecule type" value="Genomic_DNA"/>
</dbReference>
<dbReference type="Proteomes" id="UP001345691">
    <property type="component" value="Unassembled WGS sequence"/>
</dbReference>
<name>A0ABR0JPL8_9EURO</name>
<evidence type="ECO:0000313" key="3">
    <source>
        <dbReference type="Proteomes" id="UP001345691"/>
    </source>
</evidence>
<gene>
    <name evidence="2" type="primary">CHL4</name>
    <name evidence="2" type="ORF">LTR69_000020</name>
</gene>
<proteinExistence type="predicted"/>
<evidence type="ECO:0000313" key="2">
    <source>
        <dbReference type="EMBL" id="KAK5067903.1"/>
    </source>
</evidence>
<feature type="region of interest" description="Disordered" evidence="1">
    <location>
        <begin position="127"/>
        <end position="149"/>
    </location>
</feature>
<protein>
    <submittedName>
        <fullName evidence="2">Chromosome loss- protein</fullName>
    </submittedName>
</protein>
<dbReference type="InterPro" id="IPR007902">
    <property type="entry name" value="Chl4/mis15/CENP-N"/>
</dbReference>
<comment type="caution">
    <text evidence="2">The sequence shown here is derived from an EMBL/GenBank/DDBJ whole genome shotgun (WGS) entry which is preliminary data.</text>
</comment>
<sequence>MAPILAKTLNRLSRENLVDLALDWLCHDRCATPYLISNRRLFEADEEDYLHTPADSIEALRRKYQALRKDSSLGTKRDVIDRIIDGDWRRGLSYYQHAMVEFAYLEQNEAALRWSALRLVPLDSAEEMLDDSDGQPPKKRRKISRDENTPRYPQISAESFLSALKKEISPLVKAHYHLHRMSSYHNLDIIRVHITPNTTFGARKSTIPRNARHAVDAGRVMYIAFPGSCPYVYVSLCGASGSSGRGKGARDSKGRTLAKVDMAAMKKIVLEAIPKAFSRPQERWALESTKLNARSLRTICELRGNQKPGSGGGVYSSFSEDSEDVGDNSADLHQELDHNARLLEVQKRFGTMTGQHHAALDRVHIKLENVLRGDKDNPLDVPGEEDTTIGLTFAGNDVFQGLKKLAELGSKYVDLSRMPAIMTGELGVSSIVV</sequence>
<evidence type="ECO:0000256" key="1">
    <source>
        <dbReference type="SAM" id="MobiDB-lite"/>
    </source>
</evidence>
<feature type="region of interest" description="Disordered" evidence="1">
    <location>
        <begin position="307"/>
        <end position="327"/>
    </location>
</feature>
<keyword evidence="3" id="KW-1185">Reference proteome</keyword>
<accession>A0ABR0JPL8</accession>
<reference evidence="2 3" key="1">
    <citation type="submission" date="2023-08" db="EMBL/GenBank/DDBJ databases">
        <title>Black Yeasts Isolated from many extreme environments.</title>
        <authorList>
            <person name="Coleine C."/>
            <person name="Stajich J.E."/>
            <person name="Selbmann L."/>
        </authorList>
    </citation>
    <scope>NUCLEOTIDE SEQUENCE [LARGE SCALE GENOMIC DNA]</scope>
    <source>
        <strain evidence="2 3">CCFEE 6328</strain>
    </source>
</reference>
<dbReference type="Gene3D" id="3.10.20.720">
    <property type="match status" value="1"/>
</dbReference>